<sequence length="78" mass="8862">MALDEVRMSVLLEAVQPQMQPRLTHPSPHWGKTICVYHLPQTIQPAKQYEITHDNTYLEGRIHLSVLSPANDSTSEVI</sequence>
<evidence type="ECO:0000313" key="1">
    <source>
        <dbReference type="EMBL" id="KAH3897404.1"/>
    </source>
</evidence>
<dbReference type="EMBL" id="JAIWYP010000001">
    <property type="protein sequence ID" value="KAH3897404.1"/>
    <property type="molecule type" value="Genomic_DNA"/>
</dbReference>
<accession>A0A9D4S9A2</accession>
<protein>
    <submittedName>
        <fullName evidence="1">Uncharacterized protein</fullName>
    </submittedName>
</protein>
<gene>
    <name evidence="1" type="ORF">DPMN_021592</name>
</gene>
<evidence type="ECO:0000313" key="2">
    <source>
        <dbReference type="Proteomes" id="UP000828390"/>
    </source>
</evidence>
<comment type="caution">
    <text evidence="1">The sequence shown here is derived from an EMBL/GenBank/DDBJ whole genome shotgun (WGS) entry which is preliminary data.</text>
</comment>
<reference evidence="1" key="2">
    <citation type="submission" date="2020-11" db="EMBL/GenBank/DDBJ databases">
        <authorList>
            <person name="McCartney M.A."/>
            <person name="Auch B."/>
            <person name="Kono T."/>
            <person name="Mallez S."/>
            <person name="Becker A."/>
            <person name="Gohl D.M."/>
            <person name="Silverstein K.A.T."/>
            <person name="Koren S."/>
            <person name="Bechman K.B."/>
            <person name="Herman A."/>
            <person name="Abrahante J.E."/>
            <person name="Garbe J."/>
        </authorList>
    </citation>
    <scope>NUCLEOTIDE SEQUENCE</scope>
    <source>
        <strain evidence="1">Duluth1</strain>
        <tissue evidence="1">Whole animal</tissue>
    </source>
</reference>
<dbReference type="Proteomes" id="UP000828390">
    <property type="component" value="Unassembled WGS sequence"/>
</dbReference>
<keyword evidence="2" id="KW-1185">Reference proteome</keyword>
<organism evidence="1 2">
    <name type="scientific">Dreissena polymorpha</name>
    <name type="common">Zebra mussel</name>
    <name type="synonym">Mytilus polymorpha</name>
    <dbReference type="NCBI Taxonomy" id="45954"/>
    <lineage>
        <taxon>Eukaryota</taxon>
        <taxon>Metazoa</taxon>
        <taxon>Spiralia</taxon>
        <taxon>Lophotrochozoa</taxon>
        <taxon>Mollusca</taxon>
        <taxon>Bivalvia</taxon>
        <taxon>Autobranchia</taxon>
        <taxon>Heteroconchia</taxon>
        <taxon>Euheterodonta</taxon>
        <taxon>Imparidentia</taxon>
        <taxon>Neoheterodontei</taxon>
        <taxon>Myida</taxon>
        <taxon>Dreissenoidea</taxon>
        <taxon>Dreissenidae</taxon>
        <taxon>Dreissena</taxon>
    </lineage>
</organism>
<dbReference type="AlphaFoldDB" id="A0A9D4S9A2"/>
<name>A0A9D4S9A2_DREPO</name>
<reference evidence="1" key="1">
    <citation type="journal article" date="2019" name="bioRxiv">
        <title>The Genome of the Zebra Mussel, Dreissena polymorpha: A Resource for Invasive Species Research.</title>
        <authorList>
            <person name="McCartney M.A."/>
            <person name="Auch B."/>
            <person name="Kono T."/>
            <person name="Mallez S."/>
            <person name="Zhang Y."/>
            <person name="Obille A."/>
            <person name="Becker A."/>
            <person name="Abrahante J.E."/>
            <person name="Garbe J."/>
            <person name="Badalamenti J.P."/>
            <person name="Herman A."/>
            <person name="Mangelson H."/>
            <person name="Liachko I."/>
            <person name="Sullivan S."/>
            <person name="Sone E.D."/>
            <person name="Koren S."/>
            <person name="Silverstein K.A.T."/>
            <person name="Beckman K.B."/>
            <person name="Gohl D.M."/>
        </authorList>
    </citation>
    <scope>NUCLEOTIDE SEQUENCE</scope>
    <source>
        <strain evidence="1">Duluth1</strain>
        <tissue evidence="1">Whole animal</tissue>
    </source>
</reference>
<proteinExistence type="predicted"/>